<organism evidence="14 15">
    <name type="scientific">Polarella glacialis</name>
    <name type="common">Dinoflagellate</name>
    <dbReference type="NCBI Taxonomy" id="89957"/>
    <lineage>
        <taxon>Eukaryota</taxon>
        <taxon>Sar</taxon>
        <taxon>Alveolata</taxon>
        <taxon>Dinophyceae</taxon>
        <taxon>Suessiales</taxon>
        <taxon>Suessiaceae</taxon>
        <taxon>Polarella</taxon>
    </lineage>
</organism>
<feature type="domain" description="Helicase C-terminal" evidence="13">
    <location>
        <begin position="442"/>
        <end position="626"/>
    </location>
</feature>
<feature type="compositionally biased region" description="Low complexity" evidence="10">
    <location>
        <begin position="73"/>
        <end position="91"/>
    </location>
</feature>
<keyword evidence="5" id="KW-0547">Nucleotide-binding</keyword>
<dbReference type="GO" id="GO:0006097">
    <property type="term" value="P:glyoxylate cycle"/>
    <property type="evidence" value="ECO:0007669"/>
    <property type="project" value="UniProtKB-KW"/>
</dbReference>
<sequence>MEVLRPGAADSPTCTLQLPETVLSHFEKLSVELASLPSARVQEGSCRQAPRKGVRPWFGTDDPWSLSTDGWNSDENGAHNNNNSNSNNQKWSSDKGHGACRHQKWSSDRNGARNETNGACRKQNPSNRTEGSEQKLPIAACQGEILRSLWHHQVMLLQGETGSGKTTQLPQYILDSETAAGRWARIVVTQPRRLAAVTIASRVAEERGERVGAGSVGYKVRGTSAVDGRCCQLIFCTTGVLLQRMKHLGRGNFFSRETATHIIVDEVHERTAEVDVLLTALREELPQRPYLKLVLMSATMDSQHLARYFSREKLPESPAGWTGERQQQQQQQEQEQTSSAGTKERRISHGGGAYTLQEFWEYYEPWEGEAWIQRWEAASGPENHSVEPPILSVIGRSHPVEELFLEDIEERLNHKIDTSGLQTLHEVEDQPPQPLGERDFRVMKELVKHIARHGPGCTPSPGSQGADHNGGQGAVLVFLPGAGEIAEALGWLKSLPNLLCLPLHASLAPEDQQKCFEPAPPGLMKVVCCTNVAETSITIPDVTTVIDSCRERRLGIESGTGTTTLQEQWCSQASLMQRQGRAGRVRPGVCFRLVRRADCEKLPPRIGPEIGRLPLESICLLVRAAGLGPPSRFLAAAPDAPPQESIRAAEDLLFEFGALKGDVEAASLTPLGQLLAELPASADWATASLRLPFGHLTGHCFGAAGYENVLKLHPHHVKTALAGAGGGGGPGPVGVTLALLASSATWWRNPPEAMSETSDASELAPEAVDPIEPDRFGLRWQGASHGSPGGASAWLLTLPAAGRIILLTSEGVIEGGGKVHLCRYSPCTRPHLSSDTGNYRSPLVHATAFARCPESDPASQLDLGAVWTECRTGDPTPALLDVSFETDLPPVSDVVEGATPTEEAQGEATNSSMSWFMDHAFDTTAAQAWYSKVAAKLKWTSQVPQGDHDAQIMRHLSAPKVAFSVLAVVCLVAYSSLFPGPVPGGVLGSSLYYAAKTAIIVASWMWHLGATFVGPFVSSLVIGSVGAWCAMSSGIVTVISVGSAVIVTAVSKAASAAGHTFGASAGSAGGGAGASSSSGSVPPSGSAGGQAPGGARPGIATTPEPAPAGGSRPCGAPGVKWSTEVGPQQLAQWCASGSSELLPLLRVDAEQFVPPPGCSPVVDGCVGVCRLHHKVYKQTRWNSKCVFPETCLELGRPVKEYLLPGSPTVGMICMTHVVSALRTQDTLPEWVSRVRASVKDATSLQAACDGADGRPGLEGIVADLADEWNMRLAAAWERVASQCPHEWVHQLAARFGDTPVPRSDAPAPPPLLRSEAPVWSPFAGPEKHSGLGFGGIAGGSEGEWQPPPTSRDLTSRSMFHGSIIPQDDAPQHPRLAGMMGLYGSGTVPLGPQDHSWNPVPQAGSMPPTRQAWDPYRDPHGLASLGGGSVYHPPPVANRGMSSNPMMSGTPVMTGGLASFGIHPGGMAPHGSAPWPQGQMGSSQSPPWAPGFNQNSHDPMHGLASAIGSLQQVLSKGNDDVVRQLERSNRTDATRGGDRYTLSGITREDDLLKFALGGCDTQPIALCPGETGTHWIRSMRTAVLERRSDLIKVDCPVKIDFYVALAVALCSWGIPEDGESPKVYLDAKDFPALGADELQRWRAPPVSDSVLRASGRDPLTIETWAECCGRLAFFFGLVYGRHHEQSIVGCIAALRRKHNSDSRTWSFLVVQRIFSNLLCRYLTEWRQIIRNVIRMSGHEDPNKGHIRRICQTLGPDGAPVVQPPKVFDLEDPEGHFQKVIYALDAEKRASSSLGQRLRAWRRALQVPFVDPADLDRAAFEELVKVEDAEAPMLATHAFYPIIKAFCQKAGIEVELKDISLAARVIGIFPDFLADNQRAEDFLSELGELAKSGQANIIKLPNISASVPQLKACIAELQSQGFTVPDLPENPKDEKEKTVKARYAKVLGSAVNPVLREGNSDRRAAVPVKEYAFRYPHSMGTWVPESKTHVSSMTDGDFYSHEKSVVIEAACVARIEMVGEDGIVTVLKDKVPLQAGEVLDGTFMSCAALQQFYEQEIEDARAKGVLFSLHLKATMMKVSDPIMFGHCVKVYFKDVFAKHAATFAKLGVDANNGLGDVYKKIASLPEAERKEVEADIQATYAKRGKIAMVDSGKGITNLHVPSDIIIDNSMPTAIRGGGKMWNAADKEEDFKATIPDRCYAGVFHETVEFCKKSGNFDPRTMGCCPNVGLMAQAAEEYGSHPTTFEAQKDGTIRIVVNGSDLVLMGHKVMAGDIWRSCQTKDAPIKDWVKLAVNRCRANNFPKNDKLCKAIFWLDSARAHDVNIMGKVKKYLPEFDTKGLDMEIMSPNEATRVTCQRAKDSLNTITVTGNVLRDYLTDLFPILELGTSAKMLSIVPMLAGGGMYETGAGGSAPKHVQQFQQEGHLRWDSLGEYLALSVSIEDLSQTTGNNSAKALAVALDKAVGSFLTANKNPSRKVKELDTRGSHYWVARYWAEELAVQDEDPSMKATFGAFAKDFAANEETILKELIDCQGHPVDLGGYFRVDKAKADKAMNPSNALNAIIARLDTADARL</sequence>
<reference evidence="14" key="1">
    <citation type="submission" date="2021-02" db="EMBL/GenBank/DDBJ databases">
        <authorList>
            <person name="Dougan E. K."/>
            <person name="Rhodes N."/>
            <person name="Thang M."/>
            <person name="Chan C."/>
        </authorList>
    </citation>
    <scope>NUCLEOTIDE SEQUENCE</scope>
</reference>
<dbReference type="Pfam" id="PF03971">
    <property type="entry name" value="IDH"/>
    <property type="match status" value="1"/>
</dbReference>
<name>A0A813JGJ3_POLGL</name>
<dbReference type="GO" id="GO:0005524">
    <property type="term" value="F:ATP binding"/>
    <property type="evidence" value="ECO:0007669"/>
    <property type="project" value="UniProtKB-KW"/>
</dbReference>
<feature type="region of interest" description="Disordered" evidence="10">
    <location>
        <begin position="1072"/>
        <end position="1119"/>
    </location>
</feature>
<evidence type="ECO:0000259" key="13">
    <source>
        <dbReference type="PROSITE" id="PS51194"/>
    </source>
</evidence>
<keyword evidence="11" id="KW-0812">Transmembrane</keyword>
<keyword evidence="6" id="KW-0067">ATP-binding</keyword>
<dbReference type="Pfam" id="PF00270">
    <property type="entry name" value="DEAD"/>
    <property type="match status" value="1"/>
</dbReference>
<dbReference type="PANTHER" id="PTHR36999:SF1">
    <property type="entry name" value="ISOCITRATE DEHYDROGENASE (NADP(+))"/>
    <property type="match status" value="1"/>
</dbReference>
<feature type="domain" description="Helicase ATP-binding" evidence="12">
    <location>
        <begin position="146"/>
        <end position="318"/>
    </location>
</feature>
<dbReference type="PROSITE" id="PS51192">
    <property type="entry name" value="HELICASE_ATP_BIND_1"/>
    <property type="match status" value="1"/>
</dbReference>
<evidence type="ECO:0000256" key="10">
    <source>
        <dbReference type="SAM" id="MobiDB-lite"/>
    </source>
</evidence>
<dbReference type="EMBL" id="CAJNNW010025943">
    <property type="protein sequence ID" value="CAE8681292.1"/>
    <property type="molecule type" value="Genomic_DNA"/>
</dbReference>
<keyword evidence="11" id="KW-1133">Transmembrane helix</keyword>
<feature type="compositionally biased region" description="Gly residues" evidence="10">
    <location>
        <begin position="1086"/>
        <end position="1096"/>
    </location>
</feature>
<feature type="transmembrane region" description="Helical" evidence="11">
    <location>
        <begin position="961"/>
        <end position="979"/>
    </location>
</feature>
<evidence type="ECO:0000256" key="11">
    <source>
        <dbReference type="SAM" id="Phobius"/>
    </source>
</evidence>
<dbReference type="CDD" id="cd18791">
    <property type="entry name" value="SF2_C_RHA"/>
    <property type="match status" value="1"/>
</dbReference>
<evidence type="ECO:0000256" key="7">
    <source>
        <dbReference type="ARBA" id="ARBA00022842"/>
    </source>
</evidence>
<dbReference type="InterPro" id="IPR014001">
    <property type="entry name" value="Helicase_ATP-bd"/>
</dbReference>
<evidence type="ECO:0000256" key="4">
    <source>
        <dbReference type="ARBA" id="ARBA00022723"/>
    </source>
</evidence>
<dbReference type="SMART" id="SM00487">
    <property type="entry name" value="DEXDc"/>
    <property type="match status" value="1"/>
</dbReference>
<dbReference type="PROSITE" id="PS51194">
    <property type="entry name" value="HELICASE_CTER"/>
    <property type="match status" value="1"/>
</dbReference>
<dbReference type="SMART" id="SM00490">
    <property type="entry name" value="HELICc"/>
    <property type="match status" value="1"/>
</dbReference>
<dbReference type="CDD" id="cd17917">
    <property type="entry name" value="DEXHc_RHA-like"/>
    <property type="match status" value="1"/>
</dbReference>
<dbReference type="InterPro" id="IPR027417">
    <property type="entry name" value="P-loop_NTPase"/>
</dbReference>
<protein>
    <submittedName>
        <fullName evidence="14">Uncharacterized protein</fullName>
    </submittedName>
</protein>
<keyword evidence="7" id="KW-0460">Magnesium</keyword>
<feature type="region of interest" description="Disordered" evidence="10">
    <location>
        <begin position="316"/>
        <end position="348"/>
    </location>
</feature>
<dbReference type="GO" id="GO:0006099">
    <property type="term" value="P:tricarboxylic acid cycle"/>
    <property type="evidence" value="ECO:0007669"/>
    <property type="project" value="UniProtKB-KW"/>
</dbReference>
<evidence type="ECO:0000256" key="5">
    <source>
        <dbReference type="ARBA" id="ARBA00022741"/>
    </source>
</evidence>
<comment type="caution">
    <text evidence="14">The sequence shown here is derived from an EMBL/GenBank/DDBJ whole genome shotgun (WGS) entry which is preliminary data.</text>
</comment>
<dbReference type="SUPFAM" id="SSF52540">
    <property type="entry name" value="P-loop containing nucleoside triphosphate hydrolases"/>
    <property type="match status" value="1"/>
</dbReference>
<dbReference type="GO" id="GO:0004450">
    <property type="term" value="F:isocitrate dehydrogenase (NADP+) activity"/>
    <property type="evidence" value="ECO:0007669"/>
    <property type="project" value="InterPro"/>
</dbReference>
<dbReference type="InterPro" id="IPR011545">
    <property type="entry name" value="DEAD/DEAH_box_helicase_dom"/>
</dbReference>
<keyword evidence="3" id="KW-0816">Tricarboxylic acid cycle</keyword>
<dbReference type="SUPFAM" id="SSF53659">
    <property type="entry name" value="Isocitrate/Isopropylmalate dehydrogenase-like"/>
    <property type="match status" value="1"/>
</dbReference>
<evidence type="ECO:0000256" key="3">
    <source>
        <dbReference type="ARBA" id="ARBA00022532"/>
    </source>
</evidence>
<keyword evidence="8" id="KW-0521">NADP</keyword>
<dbReference type="InterPro" id="IPR004436">
    <property type="entry name" value="Isocitrate_DH_NADP_mono"/>
</dbReference>
<dbReference type="InterPro" id="IPR001650">
    <property type="entry name" value="Helicase_C-like"/>
</dbReference>
<dbReference type="NCBIfam" id="TIGR00178">
    <property type="entry name" value="monomer_idh"/>
    <property type="match status" value="1"/>
</dbReference>
<dbReference type="Pfam" id="PF00271">
    <property type="entry name" value="Helicase_C"/>
    <property type="match status" value="1"/>
</dbReference>
<evidence type="ECO:0000313" key="15">
    <source>
        <dbReference type="Proteomes" id="UP000626109"/>
    </source>
</evidence>
<comment type="cofactor">
    <cofactor evidence="1">
        <name>Mg(2+)</name>
        <dbReference type="ChEBI" id="CHEBI:18420"/>
    </cofactor>
</comment>
<evidence type="ECO:0000313" key="14">
    <source>
        <dbReference type="EMBL" id="CAE8681292.1"/>
    </source>
</evidence>
<dbReference type="GO" id="GO:0046872">
    <property type="term" value="F:metal ion binding"/>
    <property type="evidence" value="ECO:0007669"/>
    <property type="project" value="UniProtKB-KW"/>
</dbReference>
<dbReference type="GO" id="GO:0003676">
    <property type="term" value="F:nucleic acid binding"/>
    <property type="evidence" value="ECO:0007669"/>
    <property type="project" value="InterPro"/>
</dbReference>
<feature type="transmembrane region" description="Helical" evidence="11">
    <location>
        <begin position="1025"/>
        <end position="1050"/>
    </location>
</feature>
<evidence type="ECO:0000256" key="8">
    <source>
        <dbReference type="ARBA" id="ARBA00022857"/>
    </source>
</evidence>
<dbReference type="Gene3D" id="3.40.50.300">
    <property type="entry name" value="P-loop containing nucleotide triphosphate hydrolases"/>
    <property type="match status" value="2"/>
</dbReference>
<evidence type="ECO:0000256" key="6">
    <source>
        <dbReference type="ARBA" id="ARBA00022840"/>
    </source>
</evidence>
<keyword evidence="11" id="KW-0472">Membrane</keyword>
<evidence type="ECO:0000256" key="1">
    <source>
        <dbReference type="ARBA" id="ARBA00001946"/>
    </source>
</evidence>
<feature type="region of interest" description="Disordered" evidence="10">
    <location>
        <begin position="40"/>
        <end position="135"/>
    </location>
</feature>
<dbReference type="Gene3D" id="1.20.120.1080">
    <property type="match status" value="1"/>
</dbReference>
<keyword evidence="2" id="KW-0329">Glyoxylate bypass</keyword>
<feature type="compositionally biased region" description="Low complexity" evidence="10">
    <location>
        <begin position="1074"/>
        <end position="1085"/>
    </location>
</feature>
<keyword evidence="9" id="KW-0560">Oxidoreductase</keyword>
<feature type="compositionally biased region" description="Polar residues" evidence="10">
    <location>
        <begin position="113"/>
        <end position="129"/>
    </location>
</feature>
<accession>A0A813JGJ3</accession>
<proteinExistence type="predicted"/>
<evidence type="ECO:0000259" key="12">
    <source>
        <dbReference type="PROSITE" id="PS51192"/>
    </source>
</evidence>
<dbReference type="Proteomes" id="UP000626109">
    <property type="component" value="Unassembled WGS sequence"/>
</dbReference>
<evidence type="ECO:0000256" key="9">
    <source>
        <dbReference type="ARBA" id="ARBA00023002"/>
    </source>
</evidence>
<dbReference type="PANTHER" id="PTHR36999">
    <property type="entry name" value="ISOCITRATE DEHYDROGENASE [NADP]"/>
    <property type="match status" value="1"/>
</dbReference>
<feature type="transmembrane region" description="Helical" evidence="11">
    <location>
        <begin position="991"/>
        <end position="1013"/>
    </location>
</feature>
<gene>
    <name evidence="14" type="ORF">PGLA2088_LOCUS22361</name>
</gene>
<feature type="compositionally biased region" description="Low complexity" evidence="10">
    <location>
        <begin position="326"/>
        <end position="336"/>
    </location>
</feature>
<keyword evidence="4" id="KW-0479">Metal-binding</keyword>
<evidence type="ECO:0000256" key="2">
    <source>
        <dbReference type="ARBA" id="ARBA00022435"/>
    </source>
</evidence>